<dbReference type="HAMAP" id="MF_00108">
    <property type="entry name" value="IspD"/>
    <property type="match status" value="1"/>
</dbReference>
<comment type="catalytic activity">
    <reaction evidence="3">
        <text>2-C-methyl-D-erythritol 4-phosphate + CTP + H(+) = 4-CDP-2-C-methyl-D-erythritol + diphosphate</text>
        <dbReference type="Rhea" id="RHEA:13429"/>
        <dbReference type="ChEBI" id="CHEBI:15378"/>
        <dbReference type="ChEBI" id="CHEBI:33019"/>
        <dbReference type="ChEBI" id="CHEBI:37563"/>
        <dbReference type="ChEBI" id="CHEBI:57823"/>
        <dbReference type="ChEBI" id="CHEBI:58262"/>
        <dbReference type="EC" id="2.7.7.60"/>
    </reaction>
</comment>
<dbReference type="InterPro" id="IPR029044">
    <property type="entry name" value="Nucleotide-diphossugar_trans"/>
</dbReference>
<dbReference type="Proteomes" id="UP001232063">
    <property type="component" value="Unassembled WGS sequence"/>
</dbReference>
<dbReference type="EMBL" id="JASJOU010000014">
    <property type="protein sequence ID" value="MDJ1504942.1"/>
    <property type="molecule type" value="Genomic_DNA"/>
</dbReference>
<feature type="site" description="Transition state stabilizer" evidence="3">
    <location>
        <position position="21"/>
    </location>
</feature>
<keyword evidence="5" id="KW-1185">Reference proteome</keyword>
<proteinExistence type="inferred from homology"/>
<dbReference type="PANTHER" id="PTHR32125:SF4">
    <property type="entry name" value="2-C-METHYL-D-ERYTHRITOL 4-PHOSPHATE CYTIDYLYLTRANSFERASE, CHLOROPLASTIC"/>
    <property type="match status" value="1"/>
</dbReference>
<sequence length="221" mass="24763">MEYVIIVAGGSGSRMRSDIPKQFLEVRGLPILMHTIRRFYEYSQHIQIVLALPVEQIATWENLREKYAFTIDAKIVTGGKTRFQSVKNGLQVINDVEGVVAIHDGVRPFVPINVIQRSFQVAKENGSAVAAVSLKDSIRQVLSDGTTQSVNRADFRLIQTPQTFQTSLIKKAFEVPESELFTDDASVAEAAGHRILLIEGDYRNIKITTPEDLEWAQYVSN</sequence>
<dbReference type="NCBIfam" id="NF001186">
    <property type="entry name" value="PRK00155.2-3"/>
    <property type="match status" value="1"/>
</dbReference>
<evidence type="ECO:0000256" key="1">
    <source>
        <dbReference type="ARBA" id="ARBA00022679"/>
    </source>
</evidence>
<comment type="function">
    <text evidence="3">Catalyzes the formation of 4-diphosphocytidyl-2-C-methyl-D-erythritol from CTP and 2-C-methyl-D-erythritol 4-phosphate (MEP).</text>
</comment>
<comment type="similarity">
    <text evidence="3">Belongs to the IspD/TarI cytidylyltransferase family. IspD subfamily.</text>
</comment>
<organism evidence="4 5">
    <name type="scientific">Xanthocytophaga agilis</name>
    <dbReference type="NCBI Taxonomy" id="3048010"/>
    <lineage>
        <taxon>Bacteria</taxon>
        <taxon>Pseudomonadati</taxon>
        <taxon>Bacteroidota</taxon>
        <taxon>Cytophagia</taxon>
        <taxon>Cytophagales</taxon>
        <taxon>Rhodocytophagaceae</taxon>
        <taxon>Xanthocytophaga</taxon>
    </lineage>
</organism>
<dbReference type="PANTHER" id="PTHR32125">
    <property type="entry name" value="2-C-METHYL-D-ERYTHRITOL 4-PHOSPHATE CYTIDYLYLTRANSFERASE, CHLOROPLASTIC"/>
    <property type="match status" value="1"/>
</dbReference>
<dbReference type="SUPFAM" id="SSF53448">
    <property type="entry name" value="Nucleotide-diphospho-sugar transferases"/>
    <property type="match status" value="1"/>
</dbReference>
<keyword evidence="2 3" id="KW-0548">Nucleotidyltransferase</keyword>
<evidence type="ECO:0000256" key="2">
    <source>
        <dbReference type="ARBA" id="ARBA00022695"/>
    </source>
</evidence>
<dbReference type="Gene3D" id="3.90.550.10">
    <property type="entry name" value="Spore Coat Polysaccharide Biosynthesis Protein SpsA, Chain A"/>
    <property type="match status" value="1"/>
</dbReference>
<dbReference type="InterPro" id="IPR001228">
    <property type="entry name" value="IspD"/>
</dbReference>
<dbReference type="RefSeq" id="WP_314516654.1">
    <property type="nucleotide sequence ID" value="NZ_JASJOU010000014.1"/>
</dbReference>
<dbReference type="GO" id="GO:0019288">
    <property type="term" value="P:isopentenyl diphosphate biosynthetic process, methylerythritol 4-phosphate pathway"/>
    <property type="evidence" value="ECO:0007669"/>
    <property type="project" value="UniProtKB-UniRule"/>
</dbReference>
<evidence type="ECO:0000256" key="3">
    <source>
        <dbReference type="HAMAP-Rule" id="MF_00108"/>
    </source>
</evidence>
<accession>A0AAE3RB66</accession>
<dbReference type="FunFam" id="3.90.550.10:FF:000003">
    <property type="entry name" value="2-C-methyl-D-erythritol 4-phosphate cytidylyltransferase"/>
    <property type="match status" value="1"/>
</dbReference>
<name>A0AAE3RB66_9BACT</name>
<keyword evidence="3" id="KW-0414">Isoprene biosynthesis</keyword>
<dbReference type="NCBIfam" id="TIGR00453">
    <property type="entry name" value="ispD"/>
    <property type="match status" value="1"/>
</dbReference>
<evidence type="ECO:0000313" key="4">
    <source>
        <dbReference type="EMBL" id="MDJ1504942.1"/>
    </source>
</evidence>
<dbReference type="InterPro" id="IPR050088">
    <property type="entry name" value="IspD/TarI_cytidylyltransf_bact"/>
</dbReference>
<comment type="pathway">
    <text evidence="3">Isoprenoid biosynthesis; isopentenyl diphosphate biosynthesis via DXP pathway; isopentenyl diphosphate from 1-deoxy-D-xylulose 5-phosphate: step 2/6.</text>
</comment>
<comment type="caution">
    <text evidence="4">The sequence shown here is derived from an EMBL/GenBank/DDBJ whole genome shotgun (WGS) entry which is preliminary data.</text>
</comment>
<dbReference type="InterPro" id="IPR034683">
    <property type="entry name" value="IspD/TarI"/>
</dbReference>
<gene>
    <name evidence="3" type="primary">ispD</name>
    <name evidence="4" type="ORF">QNI22_30040</name>
</gene>
<feature type="site" description="Positions MEP for the nucleophilic attack" evidence="3">
    <location>
        <position position="152"/>
    </location>
</feature>
<evidence type="ECO:0000313" key="5">
    <source>
        <dbReference type="Proteomes" id="UP001232063"/>
    </source>
</evidence>
<feature type="site" description="Positions MEP for the nucleophilic attack" evidence="3">
    <location>
        <position position="206"/>
    </location>
</feature>
<dbReference type="AlphaFoldDB" id="A0AAE3RB66"/>
<protein>
    <recommendedName>
        <fullName evidence="3">2-C-methyl-D-erythritol 4-phosphate cytidylyltransferase</fullName>
        <ecNumber evidence="3">2.7.7.60</ecNumber>
    </recommendedName>
    <alternativeName>
        <fullName evidence="3">4-diphosphocytidyl-2C-methyl-D-erythritol synthase</fullName>
    </alternativeName>
    <alternativeName>
        <fullName evidence="3">MEP cytidylyltransferase</fullName>
        <shortName evidence="3">MCT</shortName>
    </alternativeName>
</protein>
<feature type="site" description="Transition state stabilizer" evidence="3">
    <location>
        <position position="14"/>
    </location>
</feature>
<dbReference type="GO" id="GO:0050518">
    <property type="term" value="F:2-C-methyl-D-erythritol 4-phosphate cytidylyltransferase activity"/>
    <property type="evidence" value="ECO:0007669"/>
    <property type="project" value="UniProtKB-UniRule"/>
</dbReference>
<reference evidence="4" key="1">
    <citation type="submission" date="2023-05" db="EMBL/GenBank/DDBJ databases">
        <authorList>
            <person name="Zhang X."/>
        </authorList>
    </citation>
    <scope>NUCLEOTIDE SEQUENCE</scope>
    <source>
        <strain evidence="4">BD1B2-1</strain>
    </source>
</reference>
<dbReference type="Pfam" id="PF01128">
    <property type="entry name" value="IspD"/>
    <property type="match status" value="1"/>
</dbReference>
<dbReference type="CDD" id="cd02516">
    <property type="entry name" value="CDP-ME_synthetase"/>
    <property type="match status" value="1"/>
</dbReference>
<dbReference type="EC" id="2.7.7.60" evidence="3"/>
<keyword evidence="1 3" id="KW-0808">Transferase</keyword>